<evidence type="ECO:0000259" key="2">
    <source>
        <dbReference type="Pfam" id="PF08386"/>
    </source>
</evidence>
<comment type="caution">
    <text evidence="3">The sequence shown here is derived from an EMBL/GenBank/DDBJ whole genome shotgun (WGS) entry which is preliminary data.</text>
</comment>
<accession>A0A543PKM5</accession>
<dbReference type="Proteomes" id="UP000320085">
    <property type="component" value="Unassembled WGS sequence"/>
</dbReference>
<evidence type="ECO:0000256" key="1">
    <source>
        <dbReference type="SAM" id="SignalP"/>
    </source>
</evidence>
<evidence type="ECO:0000313" key="3">
    <source>
        <dbReference type="EMBL" id="TQN44632.1"/>
    </source>
</evidence>
<feature type="chain" id="PRO_5038334448" evidence="1">
    <location>
        <begin position="28"/>
        <end position="514"/>
    </location>
</feature>
<name>A0A543PKM5_9MICO</name>
<dbReference type="EMBL" id="VFQF01000003">
    <property type="protein sequence ID" value="TQN44632.1"/>
    <property type="molecule type" value="Genomic_DNA"/>
</dbReference>
<dbReference type="Gene3D" id="3.40.50.1820">
    <property type="entry name" value="alpha/beta hydrolase"/>
    <property type="match status" value="1"/>
</dbReference>
<reference evidence="3 4" key="1">
    <citation type="submission" date="2019-06" db="EMBL/GenBank/DDBJ databases">
        <title>Sequencing the genomes of 1000 actinobacteria strains.</title>
        <authorList>
            <person name="Klenk H.-P."/>
        </authorList>
    </citation>
    <scope>NUCLEOTIDE SEQUENCE [LARGE SCALE GENOMIC DNA]</scope>
    <source>
        <strain evidence="3 4">DSM 21776</strain>
    </source>
</reference>
<keyword evidence="1" id="KW-0732">Signal</keyword>
<dbReference type="AlphaFoldDB" id="A0A543PKM5"/>
<dbReference type="OrthoDB" id="9796770at2"/>
<dbReference type="InterPro" id="IPR013595">
    <property type="entry name" value="Pept_S33_TAP-like_C"/>
</dbReference>
<gene>
    <name evidence="3" type="ORF">FHX52_3848</name>
</gene>
<feature type="signal peptide" evidence="1">
    <location>
        <begin position="1"/>
        <end position="27"/>
    </location>
</feature>
<protein>
    <submittedName>
        <fullName evidence="3">TAP-like protein</fullName>
    </submittedName>
</protein>
<dbReference type="InterPro" id="IPR029058">
    <property type="entry name" value="AB_hydrolase_fold"/>
</dbReference>
<sequence length="514" mass="54117">MRIPQRTHRPKLAAAITGCLMTGLLLGCTPTPPPVTFRPSLVWGVCPADVETTFLSPHQCGTLTVLANRAEPEGATITLLVGEVPPPSGVAVPGIGTSFGPNFGDAEAISGAMAAGTSRMGRTGLQMEWRGSGPHSTPSLRCPEVDRLGVRAAGVAHDDAGLRATFVTAVAACAKRLRSHDVDPADYTTAAMAQDMEDLRVAAGIDRWEMAGAYGTQSAVLFEYLRRYPGRVKAAYLDSPAFTSPTGFYGGAAALQQGLDALFRTCQQTPACRADYPDLQGLWSQALDGVATHPLRGRTSVGDQHVSVLVDAPKLLRATRLALGAEGGPLTALPRIISDAAHGRLAPELAQTVATDPIFCSGYRPQCRDPRFSLGVFLTNFCHTPAVHGQEATDAIRGASSNPAYPSVFKDSPYTEACPAWDTPPEGTTPTLSSIGIPLLLMSGGLDSFSPPATTQTAADTLGPQTSVLEVPGGIHNVLGFYECAITARNTWNREPARPAPRDVCANAPAMHFR</sequence>
<feature type="domain" description="Peptidase S33 tripeptidyl aminopeptidase-like C-terminal" evidence="2">
    <location>
        <begin position="416"/>
        <end position="505"/>
    </location>
</feature>
<dbReference type="RefSeq" id="WP_141823960.1">
    <property type="nucleotide sequence ID" value="NZ_BAAAQC010000019.1"/>
</dbReference>
<dbReference type="SUPFAM" id="SSF53474">
    <property type="entry name" value="alpha/beta-Hydrolases"/>
    <property type="match status" value="1"/>
</dbReference>
<dbReference type="PROSITE" id="PS51257">
    <property type="entry name" value="PROKAR_LIPOPROTEIN"/>
    <property type="match status" value="1"/>
</dbReference>
<organism evidence="3 4">
    <name type="scientific">Humibacillus xanthopallidus</name>
    <dbReference type="NCBI Taxonomy" id="412689"/>
    <lineage>
        <taxon>Bacteria</taxon>
        <taxon>Bacillati</taxon>
        <taxon>Actinomycetota</taxon>
        <taxon>Actinomycetes</taxon>
        <taxon>Micrococcales</taxon>
        <taxon>Intrasporangiaceae</taxon>
        <taxon>Humibacillus</taxon>
    </lineage>
</organism>
<proteinExistence type="predicted"/>
<dbReference type="Pfam" id="PF08386">
    <property type="entry name" value="Abhydrolase_4"/>
    <property type="match status" value="1"/>
</dbReference>
<evidence type="ECO:0000313" key="4">
    <source>
        <dbReference type="Proteomes" id="UP000320085"/>
    </source>
</evidence>